<dbReference type="Pfam" id="PF00149">
    <property type="entry name" value="Metallophos"/>
    <property type="match status" value="1"/>
</dbReference>
<reference evidence="1 2" key="1">
    <citation type="journal article" date="2020" name="Nature">
        <title>Isolation of an archaeon at the prokaryote-eukaryote interface.</title>
        <authorList>
            <person name="Imachi H."/>
            <person name="Nobu M.K."/>
            <person name="Nakahara N."/>
            <person name="Morono Y."/>
            <person name="Ogawara M."/>
            <person name="Takaki Y."/>
            <person name="Takano Y."/>
            <person name="Uematsu K."/>
            <person name="Ikuta T."/>
            <person name="Ito M."/>
            <person name="Matsui Y."/>
            <person name="Miyazaki M."/>
            <person name="Murata K."/>
            <person name="Saito Y."/>
            <person name="Sakai S."/>
            <person name="Song C."/>
            <person name="Tasumi E."/>
            <person name="Yamanaka Y."/>
            <person name="Yamaguchi T."/>
            <person name="Kamagata Y."/>
            <person name="Tamaki H."/>
            <person name="Takai K."/>
        </authorList>
    </citation>
    <scope>NUCLEOTIDE SEQUENCE [LARGE SCALE GENOMIC DNA]</scope>
    <source>
        <strain evidence="1 2">MK-D1</strain>
    </source>
</reference>
<organism evidence="1 2">
    <name type="scientific">Promethearchaeum syntrophicum</name>
    <dbReference type="NCBI Taxonomy" id="2594042"/>
    <lineage>
        <taxon>Archaea</taxon>
        <taxon>Promethearchaeati</taxon>
        <taxon>Promethearchaeota</taxon>
        <taxon>Promethearchaeia</taxon>
        <taxon>Promethearchaeales</taxon>
        <taxon>Promethearchaeaceae</taxon>
        <taxon>Promethearchaeum</taxon>
    </lineage>
</organism>
<dbReference type="CDD" id="cd00144">
    <property type="entry name" value="MPP_PPP_family"/>
    <property type="match status" value="1"/>
</dbReference>
<dbReference type="PANTHER" id="PTHR11668">
    <property type="entry name" value="SERINE/THREONINE PROTEIN PHOSPHATASE"/>
    <property type="match status" value="1"/>
</dbReference>
<reference evidence="1 2" key="2">
    <citation type="journal article" date="2024" name="Int. J. Syst. Evol. Microbiol.">
        <title>Promethearchaeum syntrophicum gen. nov., sp. nov., an anaerobic, obligately syntrophic archaeon, the first isolate of the lineage 'Asgard' archaea, and proposal of the new archaeal phylum Promethearchaeota phyl. nov. and kingdom Promethearchaeati regn. nov.</title>
        <authorList>
            <person name="Imachi H."/>
            <person name="Nobu M.K."/>
            <person name="Kato S."/>
            <person name="Takaki Y."/>
            <person name="Miyazaki M."/>
            <person name="Miyata M."/>
            <person name="Ogawara M."/>
            <person name="Saito Y."/>
            <person name="Sakai S."/>
            <person name="Tahara Y.O."/>
            <person name="Takano Y."/>
            <person name="Tasumi E."/>
            <person name="Uematsu K."/>
            <person name="Yoshimura T."/>
            <person name="Itoh T."/>
            <person name="Ohkuma M."/>
            <person name="Takai K."/>
        </authorList>
    </citation>
    <scope>NUCLEOTIDE SEQUENCE [LARGE SCALE GENOMIC DNA]</scope>
    <source>
        <strain evidence="1 2">MK-D1</strain>
    </source>
</reference>
<dbReference type="GO" id="GO:0016787">
    <property type="term" value="F:hydrolase activity"/>
    <property type="evidence" value="ECO:0007669"/>
    <property type="project" value="InterPro"/>
</dbReference>
<protein>
    <submittedName>
        <fullName evidence="1">Metallophosphoesterase family protein</fullName>
        <ecNumber evidence="1">3.1.-.-</ecNumber>
    </submittedName>
</protein>
<dbReference type="InterPro" id="IPR029052">
    <property type="entry name" value="Metallo-depent_PP-like"/>
</dbReference>
<dbReference type="InterPro" id="IPR006186">
    <property type="entry name" value="Ser/Thr-sp_prot-phosphatase"/>
</dbReference>
<evidence type="ECO:0000313" key="1">
    <source>
        <dbReference type="EMBL" id="QEE14936.2"/>
    </source>
</evidence>
<name>A0A5B9D8J2_9ARCH</name>
<dbReference type="EMBL" id="CP042905">
    <property type="protein sequence ID" value="QEE14936.2"/>
    <property type="molecule type" value="Genomic_DNA"/>
</dbReference>
<dbReference type="InterPro" id="IPR050341">
    <property type="entry name" value="PP1_catalytic_subunit"/>
</dbReference>
<proteinExistence type="predicted"/>
<dbReference type="PANTHER" id="PTHR11668:SF496">
    <property type="entry name" value="SERINE_THREONINE-PROTEIN PHOSPHATASE"/>
    <property type="match status" value="1"/>
</dbReference>
<dbReference type="Gene3D" id="3.60.21.10">
    <property type="match status" value="1"/>
</dbReference>
<sequence length="373" mass="43655">MISEHNEEPMLEFFDLGDSTQFKKIDLEIVQEIEENSRSISPIIFEIFEKLMKQCLKGYNFTDEQISFVEYLEFYQEVNRLIPELKKKIITEDCYSSVFYIGDTHGAIQESFKIVDFFYKLFQTNKQIKIIFVGDYVDRNPYDLENLTLITSFHLLFPKNVFLIRGNHEDRLINTHYGFIDNLLRAFREKGEELYEEIIKYFTHLPLVHIAQMHSGDKLARVMAVHGGIPIDPLNFLEPAILEDIEPKLKCEVDKSDKMDVYSVSMLWSDPDDMIQGILTGAHLHGRMRFGFPVFKSFIHANNIQLVVRGHQKWNNGHHIFFGGQLYSLFSTQTYDGKIKFEPKILRLDFGQTPKIIPIDFESLEKELISNTN</sequence>
<evidence type="ECO:0000313" key="2">
    <source>
        <dbReference type="Proteomes" id="UP000321408"/>
    </source>
</evidence>
<dbReference type="SUPFAM" id="SSF56300">
    <property type="entry name" value="Metallo-dependent phosphatases"/>
    <property type="match status" value="1"/>
</dbReference>
<dbReference type="Proteomes" id="UP000321408">
    <property type="component" value="Chromosome"/>
</dbReference>
<dbReference type="SMART" id="SM00156">
    <property type="entry name" value="PP2Ac"/>
    <property type="match status" value="1"/>
</dbReference>
<dbReference type="PROSITE" id="PS00125">
    <property type="entry name" value="SER_THR_PHOSPHATASE"/>
    <property type="match status" value="1"/>
</dbReference>
<keyword evidence="1" id="KW-0378">Hydrolase</keyword>
<dbReference type="KEGG" id="psyt:DSAG12_00758"/>
<dbReference type="InterPro" id="IPR004843">
    <property type="entry name" value="Calcineurin-like_PHP"/>
</dbReference>
<dbReference type="PRINTS" id="PR00114">
    <property type="entry name" value="STPHPHTASE"/>
</dbReference>
<dbReference type="EC" id="3.1.-.-" evidence="1"/>
<keyword evidence="2" id="KW-1185">Reference proteome</keyword>
<dbReference type="AlphaFoldDB" id="A0A5B9D8J2"/>
<accession>A0A5B9D8J2</accession>
<gene>
    <name evidence="1" type="ORF">DSAG12_00758</name>
</gene>